<organism evidence="3 4">
    <name type="scientific">Saxibacter everestensis</name>
    <dbReference type="NCBI Taxonomy" id="2909229"/>
    <lineage>
        <taxon>Bacteria</taxon>
        <taxon>Bacillati</taxon>
        <taxon>Actinomycetota</taxon>
        <taxon>Actinomycetes</taxon>
        <taxon>Micrococcales</taxon>
        <taxon>Brevibacteriaceae</taxon>
        <taxon>Saxibacter</taxon>
    </lineage>
</organism>
<dbReference type="Gene3D" id="1.20.120.680">
    <property type="entry name" value="Formiminotetrahydrofolate cyclodeaminase monomer, up-and-down helical bundle"/>
    <property type="match status" value="1"/>
</dbReference>
<feature type="domain" description="Cyclodeaminase/cyclohydrolase" evidence="2">
    <location>
        <begin position="22"/>
        <end position="186"/>
    </location>
</feature>
<dbReference type="RefSeq" id="WP_349640483.1">
    <property type="nucleotide sequence ID" value="NZ_CP090958.1"/>
</dbReference>
<feature type="compositionally biased region" description="Basic and acidic residues" evidence="1">
    <location>
        <begin position="112"/>
        <end position="125"/>
    </location>
</feature>
<name>A0ABY8QZ83_9MICO</name>
<dbReference type="InterPro" id="IPR007044">
    <property type="entry name" value="Cyclodeamin/CycHdrlase"/>
</dbReference>
<dbReference type="SUPFAM" id="SSF101262">
    <property type="entry name" value="Methenyltetrahydrofolate cyclohydrolase-like"/>
    <property type="match status" value="1"/>
</dbReference>
<evidence type="ECO:0000313" key="3">
    <source>
        <dbReference type="EMBL" id="WGW13660.1"/>
    </source>
</evidence>
<dbReference type="Pfam" id="PF04961">
    <property type="entry name" value="FTCD_C"/>
    <property type="match status" value="1"/>
</dbReference>
<evidence type="ECO:0000313" key="4">
    <source>
        <dbReference type="Proteomes" id="UP001209083"/>
    </source>
</evidence>
<feature type="region of interest" description="Disordered" evidence="1">
    <location>
        <begin position="95"/>
        <end position="125"/>
    </location>
</feature>
<dbReference type="InterPro" id="IPR036178">
    <property type="entry name" value="Formintransfe-cycloase-like_sf"/>
</dbReference>
<keyword evidence="4" id="KW-1185">Reference proteome</keyword>
<dbReference type="EMBL" id="CP090958">
    <property type="protein sequence ID" value="WGW13660.1"/>
    <property type="molecule type" value="Genomic_DNA"/>
</dbReference>
<sequence length="215" mass="21889">MTAVGGKAGKGWQAGDYLDRPLRELLDDVGGTAPVPAAGSICAVTGALAAALVAKVAGKSSPRMVEAESLAARATELAAELAPLAQADAESYTRFVQERRDRSSGNDGADDNAWRSEQPQDHDAAADHAALDVPIAVAQAGAELAGMAETLARHGNPNLRFDAAGAARLAASAARVSAWLAATNSRDAVAARTAALNADRAERLAGNADRAAARK</sequence>
<dbReference type="Proteomes" id="UP001209083">
    <property type="component" value="Chromosome"/>
</dbReference>
<reference evidence="3 4" key="1">
    <citation type="submission" date="2023-05" db="EMBL/GenBank/DDBJ databases">
        <title>Lithophilousrod everest ZFBP1038 complete genpme.</title>
        <authorList>
            <person name="Tian M."/>
        </authorList>
    </citation>
    <scope>NUCLEOTIDE SEQUENCE [LARGE SCALE GENOMIC DNA]</scope>
    <source>
        <strain evidence="3 4">ZFBP1038</strain>
    </source>
</reference>
<evidence type="ECO:0000256" key="1">
    <source>
        <dbReference type="SAM" id="MobiDB-lite"/>
    </source>
</evidence>
<proteinExistence type="predicted"/>
<protein>
    <submittedName>
        <fullName evidence="3">Cyclodeaminase/cyclohydrolase family protein</fullName>
    </submittedName>
</protein>
<evidence type="ECO:0000259" key="2">
    <source>
        <dbReference type="Pfam" id="PF04961"/>
    </source>
</evidence>
<gene>
    <name evidence="3" type="ORF">LWF01_07845</name>
</gene>
<accession>A0ABY8QZ83</accession>